<organism evidence="1 2">
    <name type="scientific">Kipferlia bialata</name>
    <dbReference type="NCBI Taxonomy" id="797122"/>
    <lineage>
        <taxon>Eukaryota</taxon>
        <taxon>Metamonada</taxon>
        <taxon>Carpediemonas-like organisms</taxon>
        <taxon>Kipferlia</taxon>
    </lineage>
</organism>
<keyword evidence="2" id="KW-1185">Reference proteome</keyword>
<reference evidence="1 2" key="1">
    <citation type="journal article" date="2018" name="PLoS ONE">
        <title>The draft genome of Kipferlia bialata reveals reductive genome evolution in fornicate parasites.</title>
        <authorList>
            <person name="Tanifuji G."/>
            <person name="Takabayashi S."/>
            <person name="Kume K."/>
            <person name="Takagi M."/>
            <person name="Nakayama T."/>
            <person name="Kamikawa R."/>
            <person name="Inagaki Y."/>
            <person name="Hashimoto T."/>
        </authorList>
    </citation>
    <scope>NUCLEOTIDE SEQUENCE [LARGE SCALE GENOMIC DNA]</scope>
    <source>
        <strain evidence="1">NY0173</strain>
    </source>
</reference>
<evidence type="ECO:0000313" key="1">
    <source>
        <dbReference type="EMBL" id="GCA63820.1"/>
    </source>
</evidence>
<accession>A0A391NT75</accession>
<evidence type="ECO:0000313" key="2">
    <source>
        <dbReference type="Proteomes" id="UP000265618"/>
    </source>
</evidence>
<name>A0A391NT75_9EUKA</name>
<gene>
    <name evidence="1" type="ORF">KIPB_012064</name>
</gene>
<protein>
    <submittedName>
        <fullName evidence="1">Uncharacterized protein</fullName>
    </submittedName>
</protein>
<dbReference type="EMBL" id="BDIP01005180">
    <property type="protein sequence ID" value="GCA63820.1"/>
    <property type="molecule type" value="Genomic_DNA"/>
</dbReference>
<sequence>MYSELLGLPRRVIIDNGPLSVSGITTLPSFTECWCHTPVDLGVYTCIFNNDPVSQSIYMIDPVSGDTRLAEPLPFPGMIKGMWLLNPTTMLVVQTERTLVVELDPQLFNRFADD</sequence>
<proteinExistence type="predicted"/>
<dbReference type="AlphaFoldDB" id="A0A391NT75"/>
<dbReference type="Proteomes" id="UP000265618">
    <property type="component" value="Unassembled WGS sequence"/>
</dbReference>
<comment type="caution">
    <text evidence="1">The sequence shown here is derived from an EMBL/GenBank/DDBJ whole genome shotgun (WGS) entry which is preliminary data.</text>
</comment>